<organism evidence="1 2">
    <name type="scientific">Hibiscus trionum</name>
    <name type="common">Flower of an hour</name>
    <dbReference type="NCBI Taxonomy" id="183268"/>
    <lineage>
        <taxon>Eukaryota</taxon>
        <taxon>Viridiplantae</taxon>
        <taxon>Streptophyta</taxon>
        <taxon>Embryophyta</taxon>
        <taxon>Tracheophyta</taxon>
        <taxon>Spermatophyta</taxon>
        <taxon>Magnoliopsida</taxon>
        <taxon>eudicotyledons</taxon>
        <taxon>Gunneridae</taxon>
        <taxon>Pentapetalae</taxon>
        <taxon>rosids</taxon>
        <taxon>malvids</taxon>
        <taxon>Malvales</taxon>
        <taxon>Malvaceae</taxon>
        <taxon>Malvoideae</taxon>
        <taxon>Hibiscus</taxon>
    </lineage>
</organism>
<keyword evidence="2" id="KW-1185">Reference proteome</keyword>
<dbReference type="SUPFAM" id="SSF141562">
    <property type="entry name" value="At5g01610-like"/>
    <property type="match status" value="1"/>
</dbReference>
<sequence>MATQLVTEETMAKAEVYHGNETCRQKFTSLLQEKGLPCGLLLTLQDIHEYGHVKDTGFVWLRRRCRHKMPSKRDEFYRFDNVVISYDADITAYFETNRIKNLTGVKAREFMIWFNLTEICVQQQSRSATITFKTPVGLSRSFPISVFEARSVDGDVAKELAGDRK</sequence>
<dbReference type="PANTHER" id="PTHR31676">
    <property type="entry name" value="T31J12.3 PROTEIN-RELATED"/>
    <property type="match status" value="1"/>
</dbReference>
<gene>
    <name evidence="1" type="ORF">HRI_003882500</name>
</gene>
<dbReference type="Pfam" id="PF04398">
    <property type="entry name" value="DUF538"/>
    <property type="match status" value="1"/>
</dbReference>
<dbReference type="EMBL" id="BSYR01000035">
    <property type="protein sequence ID" value="GMJ02133.1"/>
    <property type="molecule type" value="Genomic_DNA"/>
</dbReference>
<dbReference type="Proteomes" id="UP001165190">
    <property type="component" value="Unassembled WGS sequence"/>
</dbReference>
<name>A0A9W7IT37_HIBTR</name>
<dbReference type="PANTHER" id="PTHR31676:SF73">
    <property type="entry name" value="SIMILARITY TO UNKNOWN PROTEIN"/>
    <property type="match status" value="1"/>
</dbReference>
<comment type="caution">
    <text evidence="1">The sequence shown here is derived from an EMBL/GenBank/DDBJ whole genome shotgun (WGS) entry which is preliminary data.</text>
</comment>
<protein>
    <submittedName>
        <fullName evidence="1">Uncharacterized protein</fullName>
    </submittedName>
</protein>
<evidence type="ECO:0000313" key="2">
    <source>
        <dbReference type="Proteomes" id="UP001165190"/>
    </source>
</evidence>
<dbReference type="InterPro" id="IPR036758">
    <property type="entry name" value="At5g01610-like"/>
</dbReference>
<accession>A0A9W7IT37</accession>
<proteinExistence type="predicted"/>
<evidence type="ECO:0000313" key="1">
    <source>
        <dbReference type="EMBL" id="GMJ02133.1"/>
    </source>
</evidence>
<dbReference type="InterPro" id="IPR007493">
    <property type="entry name" value="DUF538"/>
</dbReference>
<dbReference type="OrthoDB" id="990242at2759"/>
<reference evidence="1" key="1">
    <citation type="submission" date="2023-05" db="EMBL/GenBank/DDBJ databases">
        <title>Genome and transcriptome analyses reveal genes involved in the formation of fine ridges on petal epidermal cells in Hibiscus trionum.</title>
        <authorList>
            <person name="Koshimizu S."/>
            <person name="Masuda S."/>
            <person name="Ishii T."/>
            <person name="Shirasu K."/>
            <person name="Hoshino A."/>
            <person name="Arita M."/>
        </authorList>
    </citation>
    <scope>NUCLEOTIDE SEQUENCE</scope>
    <source>
        <strain evidence="1">Hamamatsu line</strain>
    </source>
</reference>
<dbReference type="Gene3D" id="2.30.240.10">
    <property type="entry name" value="At5g01610-like"/>
    <property type="match status" value="1"/>
</dbReference>
<dbReference type="AlphaFoldDB" id="A0A9W7IT37"/>